<evidence type="ECO:0000313" key="8">
    <source>
        <dbReference type="Proteomes" id="UP000541444"/>
    </source>
</evidence>
<evidence type="ECO:0000256" key="4">
    <source>
        <dbReference type="PROSITE-ProRule" id="PRU00027"/>
    </source>
</evidence>
<evidence type="ECO:0000256" key="5">
    <source>
        <dbReference type="SAM" id="MobiDB-lite"/>
    </source>
</evidence>
<keyword evidence="2 4" id="KW-0863">Zinc-finger</keyword>
<name>A0A7J7MMC0_9MAGN</name>
<reference evidence="7 8" key="1">
    <citation type="journal article" date="2020" name="IScience">
        <title>Genome Sequencing of the Endangered Kingdonia uniflora (Circaeasteraceae, Ranunculales) Reveals Potential Mechanisms of Evolutionary Specialization.</title>
        <authorList>
            <person name="Sun Y."/>
            <person name="Deng T."/>
            <person name="Zhang A."/>
            <person name="Moore M.J."/>
            <person name="Landis J.B."/>
            <person name="Lin N."/>
            <person name="Zhang H."/>
            <person name="Zhang X."/>
            <person name="Huang J."/>
            <person name="Zhang X."/>
            <person name="Sun H."/>
            <person name="Wang H."/>
        </authorList>
    </citation>
    <scope>NUCLEOTIDE SEQUENCE [LARGE SCALE GENOMIC DNA]</scope>
    <source>
        <strain evidence="7">TB1705</strain>
        <tissue evidence="7">Leaf</tissue>
    </source>
</reference>
<keyword evidence="8" id="KW-1185">Reference proteome</keyword>
<dbReference type="PANTHER" id="PTHR46951">
    <property type="entry name" value="BED-TYPE DOMAIN-CONTAINING PROTEIN"/>
    <property type="match status" value="1"/>
</dbReference>
<feature type="domain" description="BED-type" evidence="6">
    <location>
        <begin position="182"/>
        <end position="239"/>
    </location>
</feature>
<comment type="caution">
    <text evidence="7">The sequence shown here is derived from an EMBL/GenBank/DDBJ whole genome shotgun (WGS) entry which is preliminary data.</text>
</comment>
<dbReference type="PANTHER" id="PTHR46951:SF2">
    <property type="entry name" value="BED-TYPE DOMAIN-CONTAINING PROTEIN"/>
    <property type="match status" value="1"/>
</dbReference>
<dbReference type="Pfam" id="PF02892">
    <property type="entry name" value="zf-BED"/>
    <property type="match status" value="1"/>
</dbReference>
<dbReference type="AlphaFoldDB" id="A0A7J7MMC0"/>
<dbReference type="GO" id="GO:0008270">
    <property type="term" value="F:zinc ion binding"/>
    <property type="evidence" value="ECO:0007669"/>
    <property type="project" value="UniProtKB-KW"/>
</dbReference>
<feature type="region of interest" description="Disordered" evidence="5">
    <location>
        <begin position="69"/>
        <end position="108"/>
    </location>
</feature>
<dbReference type="Proteomes" id="UP000541444">
    <property type="component" value="Unassembled WGS sequence"/>
</dbReference>
<organism evidence="7 8">
    <name type="scientific">Kingdonia uniflora</name>
    <dbReference type="NCBI Taxonomy" id="39325"/>
    <lineage>
        <taxon>Eukaryota</taxon>
        <taxon>Viridiplantae</taxon>
        <taxon>Streptophyta</taxon>
        <taxon>Embryophyta</taxon>
        <taxon>Tracheophyta</taxon>
        <taxon>Spermatophyta</taxon>
        <taxon>Magnoliopsida</taxon>
        <taxon>Ranunculales</taxon>
        <taxon>Circaeasteraceae</taxon>
        <taxon>Kingdonia</taxon>
    </lineage>
</organism>
<evidence type="ECO:0000256" key="1">
    <source>
        <dbReference type="ARBA" id="ARBA00022723"/>
    </source>
</evidence>
<evidence type="ECO:0000259" key="6">
    <source>
        <dbReference type="PROSITE" id="PS50808"/>
    </source>
</evidence>
<feature type="compositionally biased region" description="Basic and acidic residues" evidence="5">
    <location>
        <begin position="253"/>
        <end position="284"/>
    </location>
</feature>
<evidence type="ECO:0000313" key="7">
    <source>
        <dbReference type="EMBL" id="KAF6156026.1"/>
    </source>
</evidence>
<dbReference type="PROSITE" id="PS50808">
    <property type="entry name" value="ZF_BED"/>
    <property type="match status" value="2"/>
</dbReference>
<keyword evidence="3" id="KW-0862">Zinc</keyword>
<feature type="domain" description="BED-type" evidence="6">
    <location>
        <begin position="3"/>
        <end position="59"/>
    </location>
</feature>
<feature type="compositionally biased region" description="Acidic residues" evidence="5">
    <location>
        <begin position="94"/>
        <end position="104"/>
    </location>
</feature>
<gene>
    <name evidence="7" type="ORF">GIB67_035383</name>
</gene>
<evidence type="ECO:0000256" key="2">
    <source>
        <dbReference type="ARBA" id="ARBA00022771"/>
    </source>
</evidence>
<dbReference type="GO" id="GO:0003677">
    <property type="term" value="F:DNA binding"/>
    <property type="evidence" value="ECO:0007669"/>
    <property type="project" value="InterPro"/>
</dbReference>
<accession>A0A7J7MMC0</accession>
<feature type="compositionally biased region" description="Basic residues" evidence="5">
    <location>
        <begin position="69"/>
        <end position="82"/>
    </location>
</feature>
<dbReference type="InterPro" id="IPR003656">
    <property type="entry name" value="Znf_BED"/>
</dbReference>
<proteinExistence type="predicted"/>
<dbReference type="OrthoDB" id="1741262at2759"/>
<sequence>MPRARDIGWQHGKMIGGHRHHVQCNYCHRTMIGGVTRFKKHLASKRGEIKGCEAVPKEVRDFIRKHLAAGKARKATQKKQKRGNVEALSGPSSDDNDSESDESDREMAAARLESLRTLHEAEVARQQMTHADNQPLMVGSREFFNAISVVQRGTEESAFSVDLILSLSFAIGDWSKGSAPPRATDLGWAHGLMVNGDRQKIQCRYCHKVILGGGISRLKQHLAGERGNIAPCEKVLEDVKAQMQQHLGFKILERLKKQKEPETRKSRSQGREDGSIDDVQRDVKVVVSTRSNSRRRVKREGEDAGSGRRKRQKKEVTAIVADSEERPSVAYIYDAMEKAKRGIIMGCNNKESDFLPYLKVIDQIWEEELHSPLHAAAYYLNPSIFYNPSFLTNKMVQKGLLDCIEALEPNLIAQDMITRHMAFYEGSVGDFSRPVALRGRELLSPGERAFI</sequence>
<dbReference type="EMBL" id="JACGCM010001390">
    <property type="protein sequence ID" value="KAF6156026.1"/>
    <property type="molecule type" value="Genomic_DNA"/>
</dbReference>
<feature type="region of interest" description="Disordered" evidence="5">
    <location>
        <begin position="253"/>
        <end position="317"/>
    </location>
</feature>
<protein>
    <recommendedName>
        <fullName evidence="6">BED-type domain-containing protein</fullName>
    </recommendedName>
</protein>
<evidence type="ECO:0000256" key="3">
    <source>
        <dbReference type="ARBA" id="ARBA00022833"/>
    </source>
</evidence>
<keyword evidence="1" id="KW-0479">Metal-binding</keyword>